<dbReference type="Pfam" id="PF06114">
    <property type="entry name" value="Peptidase_M78"/>
    <property type="match status" value="1"/>
</dbReference>
<dbReference type="Pfam" id="PF01381">
    <property type="entry name" value="HTH_3"/>
    <property type="match status" value="1"/>
</dbReference>
<dbReference type="AlphaFoldDB" id="A0A552U7Q8"/>
<dbReference type="InterPro" id="IPR026281">
    <property type="entry name" value="HTH_RamB"/>
</dbReference>
<dbReference type="InterPro" id="IPR010982">
    <property type="entry name" value="Lambda_DNA-bd_dom_sf"/>
</dbReference>
<organism evidence="6 7">
    <name type="scientific">Glacieibacterium frigidum</name>
    <dbReference type="NCBI Taxonomy" id="2593303"/>
    <lineage>
        <taxon>Bacteria</taxon>
        <taxon>Pseudomonadati</taxon>
        <taxon>Pseudomonadota</taxon>
        <taxon>Alphaproteobacteria</taxon>
        <taxon>Sphingomonadales</taxon>
        <taxon>Sphingosinicellaceae</taxon>
        <taxon>Glacieibacterium</taxon>
    </lineage>
</organism>
<dbReference type="InterPro" id="IPR050807">
    <property type="entry name" value="TransReg_Diox_bact_type"/>
</dbReference>
<keyword evidence="3" id="KW-0238">DNA-binding</keyword>
<dbReference type="GO" id="GO:0003677">
    <property type="term" value="F:DNA binding"/>
    <property type="evidence" value="ECO:0007669"/>
    <property type="project" value="UniProtKB-KW"/>
</dbReference>
<accession>A0A552U7Q8</accession>
<evidence type="ECO:0000313" key="7">
    <source>
        <dbReference type="Proteomes" id="UP000317894"/>
    </source>
</evidence>
<comment type="caution">
    <text evidence="6">The sequence shown here is derived from an EMBL/GenBank/DDBJ whole genome shotgun (WGS) entry which is preliminary data.</text>
</comment>
<dbReference type="OrthoDB" id="1123084at2"/>
<dbReference type="PANTHER" id="PTHR46797:SF23">
    <property type="entry name" value="HTH-TYPE TRANSCRIPTIONAL REGULATOR SUTR"/>
    <property type="match status" value="1"/>
</dbReference>
<dbReference type="SMART" id="SM00530">
    <property type="entry name" value="HTH_XRE"/>
    <property type="match status" value="1"/>
</dbReference>
<dbReference type="InterPro" id="IPR001387">
    <property type="entry name" value="Cro/C1-type_HTH"/>
</dbReference>
<dbReference type="CDD" id="cd00093">
    <property type="entry name" value="HTH_XRE"/>
    <property type="match status" value="1"/>
</dbReference>
<keyword evidence="2" id="KW-0805">Transcription regulation</keyword>
<dbReference type="PANTHER" id="PTHR46797">
    <property type="entry name" value="HTH-TYPE TRANSCRIPTIONAL REGULATOR"/>
    <property type="match status" value="1"/>
</dbReference>
<gene>
    <name evidence="6" type="ORF">FMM06_11100</name>
</gene>
<evidence type="ECO:0000259" key="5">
    <source>
        <dbReference type="PROSITE" id="PS50943"/>
    </source>
</evidence>
<evidence type="ECO:0000256" key="4">
    <source>
        <dbReference type="ARBA" id="ARBA00023163"/>
    </source>
</evidence>
<dbReference type="Gene3D" id="1.10.260.40">
    <property type="entry name" value="lambda repressor-like DNA-binding domains"/>
    <property type="match status" value="1"/>
</dbReference>
<dbReference type="EMBL" id="VJWA01000002">
    <property type="protein sequence ID" value="TRW14256.1"/>
    <property type="molecule type" value="Genomic_DNA"/>
</dbReference>
<proteinExistence type="inferred from homology"/>
<dbReference type="PIRSF" id="PIRSF019251">
    <property type="entry name" value="Rv0465c"/>
    <property type="match status" value="1"/>
</dbReference>
<feature type="domain" description="HTH cro/C1-type" evidence="5">
    <location>
        <begin position="13"/>
        <end position="67"/>
    </location>
</feature>
<dbReference type="InterPro" id="IPR010359">
    <property type="entry name" value="IrrE_HExxH"/>
</dbReference>
<dbReference type="InterPro" id="IPR018653">
    <property type="entry name" value="ScfR_C"/>
</dbReference>
<dbReference type="Pfam" id="PF09856">
    <property type="entry name" value="ScfRs"/>
    <property type="match status" value="1"/>
</dbReference>
<keyword evidence="7" id="KW-1185">Reference proteome</keyword>
<dbReference type="Proteomes" id="UP000317894">
    <property type="component" value="Unassembled WGS sequence"/>
</dbReference>
<keyword evidence="4" id="KW-0804">Transcription</keyword>
<comment type="similarity">
    <text evidence="1">Belongs to the short-chain fatty acyl-CoA assimilation regulator (ScfR) family.</text>
</comment>
<dbReference type="GO" id="GO:0003700">
    <property type="term" value="F:DNA-binding transcription factor activity"/>
    <property type="evidence" value="ECO:0007669"/>
    <property type="project" value="TreeGrafter"/>
</dbReference>
<evidence type="ECO:0000256" key="3">
    <source>
        <dbReference type="ARBA" id="ARBA00023125"/>
    </source>
</evidence>
<name>A0A552U7Q8_9SPHN</name>
<dbReference type="RefSeq" id="WP_144237461.1">
    <property type="nucleotide sequence ID" value="NZ_VJWA01000002.1"/>
</dbReference>
<reference evidence="6 7" key="1">
    <citation type="submission" date="2019-07" db="EMBL/GenBank/DDBJ databases">
        <title>Novel species isolated from glacier.</title>
        <authorList>
            <person name="Liu Q."/>
            <person name="Xin Y.-H."/>
        </authorList>
    </citation>
    <scope>NUCLEOTIDE SEQUENCE [LARGE SCALE GENOMIC DNA]</scope>
    <source>
        <strain evidence="6 7">LB1R16</strain>
    </source>
</reference>
<evidence type="ECO:0000313" key="6">
    <source>
        <dbReference type="EMBL" id="TRW14256.1"/>
    </source>
</evidence>
<protein>
    <submittedName>
        <fullName evidence="6">ImmA/IrrE family metallo-endopeptidase</fullName>
    </submittedName>
</protein>
<dbReference type="PROSITE" id="PS50943">
    <property type="entry name" value="HTH_CROC1"/>
    <property type="match status" value="1"/>
</dbReference>
<sequence>MTADRKLFAGARLRRLRLAQGVTQTRMAADLGVSVSYLNLIERNQRPLTAAFLLKLAATYNLDLRQLTGDDGDAVAAELARVFAEPALAGIEVGRAELAEVAAAAPGVAQALLRLHAALGGAPAAAGPIEAVTEFLLDRRNHFPELDAACEALADELRLASGDTAAAIADRLRVRHGLTVRILPVRTMPDLLRRLDLHARQLQLSELLDAASRTFAVAGQLASLELRGAIDSVAEGSGVTEPATRALIVQSLVNYAAAAIMMPYARFHAACEALGYDVELLQARFGAGFEQVAHRLTTLQRPGLRGVPFFMLRVDRAGNVSKRFSGARSTLAARGGGCPLWTLHAAFDRPGVIQRQLVETEDGAAYLTVTRTVRTYAMPFGQARPEFACLIGCEAAHARPLVYASGLDLERTAATPIGLGCASCRRTACRQRSLPPRGTRLVIDAATRGITPFRFGEQP</sequence>
<evidence type="ECO:0000256" key="2">
    <source>
        <dbReference type="ARBA" id="ARBA00023015"/>
    </source>
</evidence>
<dbReference type="SUPFAM" id="SSF47413">
    <property type="entry name" value="lambda repressor-like DNA-binding domains"/>
    <property type="match status" value="1"/>
</dbReference>
<evidence type="ECO:0000256" key="1">
    <source>
        <dbReference type="ARBA" id="ARBA00007227"/>
    </source>
</evidence>
<dbReference type="GO" id="GO:0005829">
    <property type="term" value="C:cytosol"/>
    <property type="evidence" value="ECO:0007669"/>
    <property type="project" value="TreeGrafter"/>
</dbReference>